<organism evidence="1 2">
    <name type="scientific">Marasmiellus scandens</name>
    <dbReference type="NCBI Taxonomy" id="2682957"/>
    <lineage>
        <taxon>Eukaryota</taxon>
        <taxon>Fungi</taxon>
        <taxon>Dikarya</taxon>
        <taxon>Basidiomycota</taxon>
        <taxon>Agaricomycotina</taxon>
        <taxon>Agaricomycetes</taxon>
        <taxon>Agaricomycetidae</taxon>
        <taxon>Agaricales</taxon>
        <taxon>Marasmiineae</taxon>
        <taxon>Omphalotaceae</taxon>
        <taxon>Marasmiellus</taxon>
    </lineage>
</organism>
<proteinExistence type="predicted"/>
<accession>A0ABR1IWH1</accession>
<dbReference type="EMBL" id="JBANRG010000055">
    <property type="protein sequence ID" value="KAK7443177.1"/>
    <property type="molecule type" value="Genomic_DNA"/>
</dbReference>
<comment type="caution">
    <text evidence="1">The sequence shown here is derived from an EMBL/GenBank/DDBJ whole genome shotgun (WGS) entry which is preliminary data.</text>
</comment>
<gene>
    <name evidence="1" type="ORF">VKT23_015775</name>
</gene>
<protein>
    <submittedName>
        <fullName evidence="1">Uncharacterized protein</fullName>
    </submittedName>
</protein>
<evidence type="ECO:0000313" key="1">
    <source>
        <dbReference type="EMBL" id="KAK7443177.1"/>
    </source>
</evidence>
<evidence type="ECO:0000313" key="2">
    <source>
        <dbReference type="Proteomes" id="UP001498398"/>
    </source>
</evidence>
<name>A0ABR1IWH1_9AGAR</name>
<dbReference type="Proteomes" id="UP001498398">
    <property type="component" value="Unassembled WGS sequence"/>
</dbReference>
<sequence>MTPSFRKALGQKEVEKFLDVAVNYWSKRFPTDVLPGCPRDIFERYDKDIHKVELAIMNTSWDGFRKHLLSRLQENLTDSIETRSPDFNQFWYSELMFALRSYDVHYPCPFKTNCPSSDINIPWHIVPLEGPIPQYYTHLLLDPPYVKTVGRYLLRWDYISDKKRSSGH</sequence>
<keyword evidence="2" id="KW-1185">Reference proteome</keyword>
<reference evidence="1 2" key="1">
    <citation type="submission" date="2024-01" db="EMBL/GenBank/DDBJ databases">
        <title>A draft genome for the cacao thread blight pathogen Marasmiellus scandens.</title>
        <authorList>
            <person name="Baruah I.K."/>
            <person name="Leung J."/>
            <person name="Bukari Y."/>
            <person name="Amoako-Attah I."/>
            <person name="Meinhardt L.W."/>
            <person name="Bailey B.A."/>
            <person name="Cohen S.P."/>
        </authorList>
    </citation>
    <scope>NUCLEOTIDE SEQUENCE [LARGE SCALE GENOMIC DNA]</scope>
    <source>
        <strain evidence="1 2">GH-19</strain>
    </source>
</reference>